<evidence type="ECO:0000256" key="2">
    <source>
        <dbReference type="ARBA" id="ARBA00005745"/>
    </source>
</evidence>
<feature type="transmembrane region" description="Helical" evidence="7">
    <location>
        <begin position="121"/>
        <end position="143"/>
    </location>
</feature>
<comment type="caution">
    <text evidence="9">The sequence shown here is derived from an EMBL/GenBank/DDBJ whole genome shotgun (WGS) entry which is preliminary data.</text>
</comment>
<dbReference type="GO" id="GO:0005886">
    <property type="term" value="C:plasma membrane"/>
    <property type="evidence" value="ECO:0007669"/>
    <property type="project" value="UniProtKB-SubCell"/>
</dbReference>
<dbReference type="Gene3D" id="1.20.81.30">
    <property type="entry name" value="Type II secretion system (T2SS), domain F"/>
    <property type="match status" value="2"/>
</dbReference>
<keyword evidence="4 7" id="KW-0812">Transmembrane</keyword>
<feature type="transmembrane region" description="Helical" evidence="7">
    <location>
        <begin position="174"/>
        <end position="192"/>
    </location>
</feature>
<dbReference type="EMBL" id="RCHT01000007">
    <property type="protein sequence ID" value="RLL12071.1"/>
    <property type="molecule type" value="Genomic_DNA"/>
</dbReference>
<dbReference type="Proteomes" id="UP000276301">
    <property type="component" value="Unassembled WGS sequence"/>
</dbReference>
<evidence type="ECO:0000256" key="5">
    <source>
        <dbReference type="ARBA" id="ARBA00022989"/>
    </source>
</evidence>
<evidence type="ECO:0000256" key="4">
    <source>
        <dbReference type="ARBA" id="ARBA00022692"/>
    </source>
</evidence>
<dbReference type="PANTHER" id="PTHR30012:SF0">
    <property type="entry name" value="TYPE II SECRETION SYSTEM PROTEIN F-RELATED"/>
    <property type="match status" value="1"/>
</dbReference>
<proteinExistence type="inferred from homology"/>
<evidence type="ECO:0000256" key="3">
    <source>
        <dbReference type="ARBA" id="ARBA00022475"/>
    </source>
</evidence>
<keyword evidence="10" id="KW-1185">Reference proteome</keyword>
<dbReference type="InterPro" id="IPR018076">
    <property type="entry name" value="T2SS_GspF_dom"/>
</dbReference>
<evidence type="ECO:0000313" key="10">
    <source>
        <dbReference type="Proteomes" id="UP000276301"/>
    </source>
</evidence>
<dbReference type="PRINTS" id="PR00812">
    <property type="entry name" value="BCTERIALGSPF"/>
</dbReference>
<keyword evidence="3" id="KW-1003">Cell membrane</keyword>
<keyword evidence="6 7" id="KW-0472">Membrane</keyword>
<evidence type="ECO:0000256" key="1">
    <source>
        <dbReference type="ARBA" id="ARBA00004651"/>
    </source>
</evidence>
<feature type="domain" description="Type II secretion system protein GspF" evidence="8">
    <location>
        <begin position="22"/>
        <end position="144"/>
    </location>
</feature>
<comment type="subcellular location">
    <subcellularLocation>
        <location evidence="1">Cell membrane</location>
        <topology evidence="1">Multi-pass membrane protein</topology>
    </subcellularLocation>
</comment>
<dbReference type="InterPro" id="IPR003004">
    <property type="entry name" value="GspF/PilC"/>
</dbReference>
<accession>A0A498CQZ7</accession>
<evidence type="ECO:0000259" key="8">
    <source>
        <dbReference type="Pfam" id="PF00482"/>
    </source>
</evidence>
<evidence type="ECO:0000256" key="6">
    <source>
        <dbReference type="ARBA" id="ARBA00023136"/>
    </source>
</evidence>
<evidence type="ECO:0000313" key="9">
    <source>
        <dbReference type="EMBL" id="RLL12071.1"/>
    </source>
</evidence>
<organism evidence="9 10">
    <name type="scientific">Anaerotruncus massiliensis</name>
    <name type="common">ex Liu et al. 2021</name>
    <dbReference type="NCBI Taxonomy" id="2321404"/>
    <lineage>
        <taxon>Bacteria</taxon>
        <taxon>Bacillati</taxon>
        <taxon>Bacillota</taxon>
        <taxon>Clostridia</taxon>
        <taxon>Eubacteriales</taxon>
        <taxon>Oscillospiraceae</taxon>
        <taxon>Anaerotruncus</taxon>
    </lineage>
</organism>
<protein>
    <submittedName>
        <fullName evidence="9">Type II secretion system F family protein</fullName>
    </submittedName>
</protein>
<sequence>MGNQKNRRAVEKPLSPRELSAFCAQLAMLVRSGIPAAEAISIMRGDAGGGPGGELLAAIGERLEDRAALGTALAEAGVFPRYFVSMVEIGERSGRLDEVLDALCAYYEREESVSEGIRSAVAYPLVMIVMMALVVGVLVIKVLPVFSEVFVELGGGASSFAGQVMRLGAASGRIAIALTAVVLLLLAAYLLMRAFPAGRAALSRWSAVFPLTRGISARVASGRFASAMAMMLSSGLDSDQSLDMAVRLLDEGPMRRRAERCRELVSGGASFADAVSQAGIFPGVYARMVSVGFSTGSADMVLRKLASRYEEEVDARVARMLSVLEPTLVAILAVVVGIILLSVMLPLMGVMSSIG</sequence>
<feature type="domain" description="Type II secretion system protein GspF" evidence="8">
    <location>
        <begin position="224"/>
        <end position="346"/>
    </location>
</feature>
<feature type="transmembrane region" description="Helical" evidence="7">
    <location>
        <begin position="328"/>
        <end position="349"/>
    </location>
</feature>
<dbReference type="Pfam" id="PF00482">
    <property type="entry name" value="T2SSF"/>
    <property type="match status" value="2"/>
</dbReference>
<comment type="similarity">
    <text evidence="2">Belongs to the GSP F family.</text>
</comment>
<dbReference type="AlphaFoldDB" id="A0A498CQZ7"/>
<reference evidence="9 10" key="1">
    <citation type="submission" date="2018-10" db="EMBL/GenBank/DDBJ databases">
        <title>Anaerotruncus faecis sp. nov., isolated from human feces.</title>
        <authorList>
            <person name="Wang Y.-J."/>
        </authorList>
    </citation>
    <scope>NUCLEOTIDE SEQUENCE [LARGE SCALE GENOMIC DNA]</scope>
    <source>
        <strain evidence="9 10">22A2-44</strain>
    </source>
</reference>
<evidence type="ECO:0000256" key="7">
    <source>
        <dbReference type="SAM" id="Phobius"/>
    </source>
</evidence>
<dbReference type="PANTHER" id="PTHR30012">
    <property type="entry name" value="GENERAL SECRETION PATHWAY PROTEIN"/>
    <property type="match status" value="1"/>
</dbReference>
<keyword evidence="5 7" id="KW-1133">Transmembrane helix</keyword>
<name>A0A498CQZ7_9FIRM</name>
<dbReference type="InterPro" id="IPR042094">
    <property type="entry name" value="T2SS_GspF_sf"/>
</dbReference>
<dbReference type="RefSeq" id="WP_121586571.1">
    <property type="nucleotide sequence ID" value="NZ_RCHT01000007.1"/>
</dbReference>
<gene>
    <name evidence="9" type="ORF">D4A47_05945</name>
</gene>